<evidence type="ECO:0000256" key="4">
    <source>
        <dbReference type="ARBA" id="ARBA00023136"/>
    </source>
</evidence>
<evidence type="ECO:0000313" key="7">
    <source>
        <dbReference type="EMBL" id="MBD2294854.1"/>
    </source>
</evidence>
<dbReference type="GO" id="GO:0016020">
    <property type="term" value="C:membrane"/>
    <property type="evidence" value="ECO:0007669"/>
    <property type="project" value="UniProtKB-SubCell"/>
</dbReference>
<evidence type="ECO:0000259" key="6">
    <source>
        <dbReference type="Pfam" id="PF04932"/>
    </source>
</evidence>
<feature type="transmembrane region" description="Helical" evidence="5">
    <location>
        <begin position="260"/>
        <end position="281"/>
    </location>
</feature>
<keyword evidence="7" id="KW-0436">Ligase</keyword>
<feature type="transmembrane region" description="Helical" evidence="5">
    <location>
        <begin position="62"/>
        <end position="80"/>
    </location>
</feature>
<feature type="transmembrane region" description="Helical" evidence="5">
    <location>
        <begin position="167"/>
        <end position="190"/>
    </location>
</feature>
<feature type="transmembrane region" description="Helical" evidence="5">
    <location>
        <begin position="392"/>
        <end position="410"/>
    </location>
</feature>
<dbReference type="PANTHER" id="PTHR37422:SF13">
    <property type="entry name" value="LIPOPOLYSACCHARIDE BIOSYNTHESIS PROTEIN PA4999-RELATED"/>
    <property type="match status" value="1"/>
</dbReference>
<evidence type="ECO:0000313" key="8">
    <source>
        <dbReference type="Proteomes" id="UP000662185"/>
    </source>
</evidence>
<reference evidence="8" key="1">
    <citation type="journal article" date="2020" name="ISME J.">
        <title>Comparative genomics reveals insights into cyanobacterial evolution and habitat adaptation.</title>
        <authorList>
            <person name="Chen M.Y."/>
            <person name="Teng W.K."/>
            <person name="Zhao L."/>
            <person name="Hu C.X."/>
            <person name="Zhou Y.K."/>
            <person name="Han B.P."/>
            <person name="Song L.R."/>
            <person name="Shu W.S."/>
        </authorList>
    </citation>
    <scope>NUCLEOTIDE SEQUENCE [LARGE SCALE GENOMIC DNA]</scope>
    <source>
        <strain evidence="8">FACHB-251</strain>
    </source>
</reference>
<feature type="transmembrane region" description="Helical" evidence="5">
    <location>
        <begin position="422"/>
        <end position="441"/>
    </location>
</feature>
<gene>
    <name evidence="7" type="ORF">H6G06_15520</name>
</gene>
<keyword evidence="8" id="KW-1185">Reference proteome</keyword>
<comment type="caution">
    <text evidence="7">The sequence shown here is derived from an EMBL/GenBank/DDBJ whole genome shotgun (WGS) entry which is preliminary data.</text>
</comment>
<dbReference type="InterPro" id="IPR051533">
    <property type="entry name" value="WaaL-like"/>
</dbReference>
<evidence type="ECO:0000256" key="3">
    <source>
        <dbReference type="ARBA" id="ARBA00022989"/>
    </source>
</evidence>
<dbReference type="Proteomes" id="UP000662185">
    <property type="component" value="Unassembled WGS sequence"/>
</dbReference>
<feature type="transmembrane region" description="Helical" evidence="5">
    <location>
        <begin position="116"/>
        <end position="137"/>
    </location>
</feature>
<keyword evidence="4 5" id="KW-0472">Membrane</keyword>
<evidence type="ECO:0000256" key="2">
    <source>
        <dbReference type="ARBA" id="ARBA00022692"/>
    </source>
</evidence>
<dbReference type="PANTHER" id="PTHR37422">
    <property type="entry name" value="TEICHURONIC ACID BIOSYNTHESIS PROTEIN TUAE"/>
    <property type="match status" value="1"/>
</dbReference>
<feature type="transmembrane region" description="Helical" evidence="5">
    <location>
        <begin position="359"/>
        <end position="380"/>
    </location>
</feature>
<feature type="transmembrane region" description="Helical" evidence="5">
    <location>
        <begin position="86"/>
        <end position="104"/>
    </location>
</feature>
<keyword evidence="2 5" id="KW-0812">Transmembrane</keyword>
<dbReference type="RefSeq" id="WP_190561647.1">
    <property type="nucleotide sequence ID" value="NZ_JACJQU010000008.1"/>
</dbReference>
<keyword evidence="3 5" id="KW-1133">Transmembrane helix</keyword>
<comment type="subcellular location">
    <subcellularLocation>
        <location evidence="1">Membrane</location>
        <topology evidence="1">Multi-pass membrane protein</topology>
    </subcellularLocation>
</comment>
<dbReference type="Pfam" id="PF04932">
    <property type="entry name" value="Wzy_C"/>
    <property type="match status" value="1"/>
</dbReference>
<organism evidence="7 8">
    <name type="scientific">Anabaena sphaerica FACHB-251</name>
    <dbReference type="NCBI Taxonomy" id="2692883"/>
    <lineage>
        <taxon>Bacteria</taxon>
        <taxon>Bacillati</taxon>
        <taxon>Cyanobacteriota</taxon>
        <taxon>Cyanophyceae</taxon>
        <taxon>Nostocales</taxon>
        <taxon>Nostocaceae</taxon>
        <taxon>Anabaena</taxon>
    </lineage>
</organism>
<dbReference type="EMBL" id="JACJQU010000008">
    <property type="protein sequence ID" value="MBD2294854.1"/>
    <property type="molecule type" value="Genomic_DNA"/>
</dbReference>
<name>A0A926WJ96_9NOST</name>
<feature type="domain" description="O-antigen ligase-related" evidence="6">
    <location>
        <begin position="220"/>
        <end position="366"/>
    </location>
</feature>
<proteinExistence type="predicted"/>
<protein>
    <submittedName>
        <fullName evidence="7">O-antigen ligase family protein</fullName>
    </submittedName>
</protein>
<feature type="transmembrane region" description="Helical" evidence="5">
    <location>
        <begin position="211"/>
        <end position="230"/>
    </location>
</feature>
<feature type="transmembrane region" description="Helical" evidence="5">
    <location>
        <begin position="26"/>
        <end position="50"/>
    </location>
</feature>
<dbReference type="AlphaFoldDB" id="A0A926WJ96"/>
<evidence type="ECO:0000256" key="5">
    <source>
        <dbReference type="SAM" id="Phobius"/>
    </source>
</evidence>
<sequence length="444" mass="50088">MLGASLNKAFYHPEPSLQPAWNSLQFGLLVFPISPFLGAVTISLASLITWAKKYRTISRRPLHQGFAILSFLLLITTGFASHKLEAFLGLFNLLPYFFVFAGLTSLIQTPAQLRQIAWIMVFGSLPVVIIGFGQLFLGWTLKLQFLWILLDWTVAPGGEPAGRMASVLMHANTLAAYLVTIFILGLGLWLENYQKLKQKLTVKNSSSPLSYRPIIFLTIAVFANFIALILTNSRNGWVIAIVTCLAYAFYQGWRLIVAGFLSIATSILLAAFAPSAIAQFFRRFVPYFIWARLNDDMYPDRPVALMRKTQWEFAWNLTQQHPFTGWGLRSFSGLYKAQMATDLGHPHNLFLMLSAETGLVTTLLFCGLLAGIIITASQVLWQSKSLEPENRLIFFSYLLAFIGWILFNTVDVTTFDIRLSTLFWVYLAALCGVIYQYKSLLKRQ</sequence>
<evidence type="ECO:0000256" key="1">
    <source>
        <dbReference type="ARBA" id="ARBA00004141"/>
    </source>
</evidence>
<feature type="transmembrane region" description="Helical" evidence="5">
    <location>
        <begin position="236"/>
        <end position="253"/>
    </location>
</feature>
<dbReference type="InterPro" id="IPR007016">
    <property type="entry name" value="O-antigen_ligase-rel_domated"/>
</dbReference>
<accession>A0A926WJ96</accession>
<dbReference type="GO" id="GO:0016874">
    <property type="term" value="F:ligase activity"/>
    <property type="evidence" value="ECO:0007669"/>
    <property type="project" value="UniProtKB-KW"/>
</dbReference>